<evidence type="ECO:0000313" key="3">
    <source>
        <dbReference type="Proteomes" id="UP001292094"/>
    </source>
</evidence>
<evidence type="ECO:0000256" key="1">
    <source>
        <dbReference type="SAM" id="MobiDB-lite"/>
    </source>
</evidence>
<sequence length="95" mass="9616">MSGIVGEGGYREEGRGKLAWGGRKRGKMAGREAGGGGGGVGGEGGRRGGREAGGGEGWEGGKRMCTGRQANTLRWLQTSTPVNQVSSANTGLCFS</sequence>
<dbReference type="EMBL" id="JAWZYT010006417">
    <property type="protein sequence ID" value="KAK4288220.1"/>
    <property type="molecule type" value="Genomic_DNA"/>
</dbReference>
<dbReference type="Proteomes" id="UP001292094">
    <property type="component" value="Unassembled WGS sequence"/>
</dbReference>
<proteinExistence type="predicted"/>
<dbReference type="AlphaFoldDB" id="A0AAE1NFJ5"/>
<name>A0AAE1NFJ5_9EUCA</name>
<feature type="compositionally biased region" description="Gly residues" evidence="1">
    <location>
        <begin position="32"/>
        <end position="43"/>
    </location>
</feature>
<feature type="region of interest" description="Disordered" evidence="1">
    <location>
        <begin position="1"/>
        <end position="66"/>
    </location>
</feature>
<comment type="caution">
    <text evidence="2">The sequence shown here is derived from an EMBL/GenBank/DDBJ whole genome shotgun (WGS) entry which is preliminary data.</text>
</comment>
<accession>A0AAE1NFJ5</accession>
<reference evidence="2" key="1">
    <citation type="submission" date="2023-11" db="EMBL/GenBank/DDBJ databases">
        <title>Genome assemblies of two species of porcelain crab, Petrolisthes cinctipes and Petrolisthes manimaculis (Anomura: Porcellanidae).</title>
        <authorList>
            <person name="Angst P."/>
        </authorList>
    </citation>
    <scope>NUCLEOTIDE SEQUENCE</scope>
    <source>
        <strain evidence="2">PB745_02</strain>
        <tissue evidence="2">Gill</tissue>
    </source>
</reference>
<evidence type="ECO:0000313" key="2">
    <source>
        <dbReference type="EMBL" id="KAK4288220.1"/>
    </source>
</evidence>
<organism evidence="2 3">
    <name type="scientific">Petrolisthes manimaculis</name>
    <dbReference type="NCBI Taxonomy" id="1843537"/>
    <lineage>
        <taxon>Eukaryota</taxon>
        <taxon>Metazoa</taxon>
        <taxon>Ecdysozoa</taxon>
        <taxon>Arthropoda</taxon>
        <taxon>Crustacea</taxon>
        <taxon>Multicrustacea</taxon>
        <taxon>Malacostraca</taxon>
        <taxon>Eumalacostraca</taxon>
        <taxon>Eucarida</taxon>
        <taxon>Decapoda</taxon>
        <taxon>Pleocyemata</taxon>
        <taxon>Anomura</taxon>
        <taxon>Galatheoidea</taxon>
        <taxon>Porcellanidae</taxon>
        <taxon>Petrolisthes</taxon>
    </lineage>
</organism>
<keyword evidence="3" id="KW-1185">Reference proteome</keyword>
<protein>
    <submittedName>
        <fullName evidence="2">Uncharacterized protein</fullName>
    </submittedName>
</protein>
<gene>
    <name evidence="2" type="ORF">Pmani_038741</name>
</gene>